<evidence type="ECO:0000313" key="2">
    <source>
        <dbReference type="Proteomes" id="UP000821845"/>
    </source>
</evidence>
<comment type="caution">
    <text evidence="1">The sequence shown here is derived from an EMBL/GenBank/DDBJ whole genome shotgun (WGS) entry which is preliminary data.</text>
</comment>
<evidence type="ECO:0000313" key="1">
    <source>
        <dbReference type="EMBL" id="KAH6927956.1"/>
    </source>
</evidence>
<sequence>MRILLQMLIADFICATPAVLASTPIVPSTLPRFATASAKSRNNGTLTEASRPQEGATSSNATSSDANGTSIPEESERVLNHLMRLMESLNHVPYLEALSRGTLHDKDKIPVINEAVKELKVGAHDNATLSVTLYESPQEGGEALPTMQKEFIFVRPPANASQDLAPEAGNLHGHVSPPASHSVGGHESQGYRYGQWAAGGRTQKHEQHGRQSAGGAHRHLEDAHGKVHKERGHDKGGQAERKYRVRTEIEYFEREKFKDDEHDKLKAAHQSKTSTDAIKGADRFASQGHQSHQRHLGGGYAQGTHVSFGCGNKGVDGGSRGFSQKDAQKHEEYHHEAGSQGFTDKDKGHQRAGWRERGYRIIAEKEYVDKDKHHDKAYGVDNQEQGHRLRSQGQHGHKQGHDDIKKEKEHYSRGVHDSAHHEKAHKHGGAYGKTYQVDGSAVHPTGTRDHLSSSTDKVAELEAGNATNSPDDESRRKKVIRIRVLSKTPGVASVTVGGRATNTPPEALAGYGGPEDDVAEAAGQNSPPKDISQIGNSYRSPGSVPGSSSTDSTRTPKKHFVPMEVLAGLYTEARGETPLVALREKPNVSNQPYLNQVHRPVVYNLGPTANSRELYNEKSFQPVVANPGLREQENRAHANQHHGTAAYRPPSDVFVAGSPAHQPPSAETTRPAHYGQQGYIPGPPPRLTSSSRGNPRAQTNVATGEGFRRPPHFVPNAETAISAISPYPATSEGQGDKNVRLFNTQVNNGQEQLSAYGNPRALDANQVTATHAVYGQPQNTRISGYPQYPENSPAHLAQQQQAPAPAVRTPNAGYPGQVTSRPNIPYANSYIVPGQDSGTVPAVQVSAYPAYIEGSAALPEIYRTSIEKPGVQGGYSPSVDIGVSGYHGSDSPAVEHYVVYPGVQEASQIVPVGHEKDEDGRPKRPFNTFGDTDVNSLPTLRTSGYNENRNDMQLNDAGTENANESDDASRSICQEGNCTQPIQKPPLNQLVTAKTTAVSRHFNKMKKPFTACQTSACSQGGKCSRKDSASGLCSSKKESSKTSPVNAFSKVQKESVIYGRPKGRSEEELSSEATEDSDQRAEGQTDKLKSGTTGGQALITAGAQPKAARPTQEGMGYRLDVAEPTSKPLQPSKIIKIVKKDYFSQPLRLSSGGNITDDGLWHAKPSAS</sequence>
<protein>
    <submittedName>
        <fullName evidence="1">Uncharacterized protein</fullName>
    </submittedName>
</protein>
<proteinExistence type="predicted"/>
<organism evidence="1 2">
    <name type="scientific">Hyalomma asiaticum</name>
    <name type="common">Tick</name>
    <dbReference type="NCBI Taxonomy" id="266040"/>
    <lineage>
        <taxon>Eukaryota</taxon>
        <taxon>Metazoa</taxon>
        <taxon>Ecdysozoa</taxon>
        <taxon>Arthropoda</taxon>
        <taxon>Chelicerata</taxon>
        <taxon>Arachnida</taxon>
        <taxon>Acari</taxon>
        <taxon>Parasitiformes</taxon>
        <taxon>Ixodida</taxon>
        <taxon>Ixodoidea</taxon>
        <taxon>Ixodidae</taxon>
        <taxon>Hyalomminae</taxon>
        <taxon>Hyalomma</taxon>
    </lineage>
</organism>
<name>A0ACB7S1P2_HYAAI</name>
<dbReference type="EMBL" id="CM023486">
    <property type="protein sequence ID" value="KAH6927956.1"/>
    <property type="molecule type" value="Genomic_DNA"/>
</dbReference>
<accession>A0ACB7S1P2</accession>
<reference evidence="1" key="1">
    <citation type="submission" date="2020-05" db="EMBL/GenBank/DDBJ databases">
        <title>Large-scale comparative analyses of tick genomes elucidate their genetic diversity and vector capacities.</title>
        <authorList>
            <person name="Jia N."/>
            <person name="Wang J."/>
            <person name="Shi W."/>
            <person name="Du L."/>
            <person name="Sun Y."/>
            <person name="Zhan W."/>
            <person name="Jiang J."/>
            <person name="Wang Q."/>
            <person name="Zhang B."/>
            <person name="Ji P."/>
            <person name="Sakyi L.B."/>
            <person name="Cui X."/>
            <person name="Yuan T."/>
            <person name="Jiang B."/>
            <person name="Yang W."/>
            <person name="Lam T.T.-Y."/>
            <person name="Chang Q."/>
            <person name="Ding S."/>
            <person name="Wang X."/>
            <person name="Zhu J."/>
            <person name="Ruan X."/>
            <person name="Zhao L."/>
            <person name="Wei J."/>
            <person name="Que T."/>
            <person name="Du C."/>
            <person name="Cheng J."/>
            <person name="Dai P."/>
            <person name="Han X."/>
            <person name="Huang E."/>
            <person name="Gao Y."/>
            <person name="Liu J."/>
            <person name="Shao H."/>
            <person name="Ye R."/>
            <person name="Li L."/>
            <person name="Wei W."/>
            <person name="Wang X."/>
            <person name="Wang C."/>
            <person name="Yang T."/>
            <person name="Huo Q."/>
            <person name="Li W."/>
            <person name="Guo W."/>
            <person name="Chen H."/>
            <person name="Zhou L."/>
            <person name="Ni X."/>
            <person name="Tian J."/>
            <person name="Zhou Y."/>
            <person name="Sheng Y."/>
            <person name="Liu T."/>
            <person name="Pan Y."/>
            <person name="Xia L."/>
            <person name="Li J."/>
            <person name="Zhao F."/>
            <person name="Cao W."/>
        </authorList>
    </citation>
    <scope>NUCLEOTIDE SEQUENCE</scope>
    <source>
        <strain evidence="1">Hyas-2018</strain>
    </source>
</reference>
<dbReference type="Proteomes" id="UP000821845">
    <property type="component" value="Chromosome 6"/>
</dbReference>
<keyword evidence="2" id="KW-1185">Reference proteome</keyword>
<gene>
    <name evidence="1" type="ORF">HPB50_010042</name>
</gene>